<dbReference type="Proteomes" id="UP000593578">
    <property type="component" value="Unassembled WGS sequence"/>
</dbReference>
<dbReference type="AlphaFoldDB" id="A0A7J8NS42"/>
<evidence type="ECO:0000313" key="2">
    <source>
        <dbReference type="EMBL" id="MBA0579716.1"/>
    </source>
</evidence>
<protein>
    <submittedName>
        <fullName evidence="2">Uncharacterized protein</fullName>
    </submittedName>
</protein>
<organism evidence="2 3">
    <name type="scientific">Gossypium raimondii</name>
    <name type="common">Peruvian cotton</name>
    <name type="synonym">Gossypium klotzschianum subsp. raimondii</name>
    <dbReference type="NCBI Taxonomy" id="29730"/>
    <lineage>
        <taxon>Eukaryota</taxon>
        <taxon>Viridiplantae</taxon>
        <taxon>Streptophyta</taxon>
        <taxon>Embryophyta</taxon>
        <taxon>Tracheophyta</taxon>
        <taxon>Spermatophyta</taxon>
        <taxon>Magnoliopsida</taxon>
        <taxon>eudicotyledons</taxon>
        <taxon>Gunneridae</taxon>
        <taxon>Pentapetalae</taxon>
        <taxon>rosids</taxon>
        <taxon>malvids</taxon>
        <taxon>Malvales</taxon>
        <taxon>Malvaceae</taxon>
        <taxon>Malvoideae</taxon>
        <taxon>Gossypium</taxon>
    </lineage>
</organism>
<name>A0A7J8NS42_GOSRA</name>
<gene>
    <name evidence="2" type="ORF">Gorai_021963</name>
</gene>
<proteinExistence type="predicted"/>
<evidence type="ECO:0000256" key="1">
    <source>
        <dbReference type="SAM" id="MobiDB-lite"/>
    </source>
</evidence>
<sequence>MLFRSKKYNSKQHSRTKQGPNSRNYDKAFASRQDHCRIFIKKEHLKIRFKRFH</sequence>
<reference evidence="2 3" key="1">
    <citation type="journal article" date="2019" name="Genome Biol. Evol.">
        <title>Insights into the evolution of the New World diploid cottons (Gossypium, subgenus Houzingenia) based on genome sequencing.</title>
        <authorList>
            <person name="Grover C.E."/>
            <person name="Arick M.A. 2nd"/>
            <person name="Thrash A."/>
            <person name="Conover J.L."/>
            <person name="Sanders W.S."/>
            <person name="Peterson D.G."/>
            <person name="Frelichowski J.E."/>
            <person name="Scheffler J.A."/>
            <person name="Scheffler B.E."/>
            <person name="Wendel J.F."/>
        </authorList>
    </citation>
    <scope>NUCLEOTIDE SEQUENCE [LARGE SCALE GENOMIC DNA]</scope>
    <source>
        <strain evidence="2">8</strain>
        <tissue evidence="2">Leaf</tissue>
    </source>
</reference>
<feature type="compositionally biased region" description="Basic residues" evidence="1">
    <location>
        <begin position="1"/>
        <end position="16"/>
    </location>
</feature>
<evidence type="ECO:0000313" key="3">
    <source>
        <dbReference type="Proteomes" id="UP000593578"/>
    </source>
</evidence>
<accession>A0A7J8NS42</accession>
<feature type="region of interest" description="Disordered" evidence="1">
    <location>
        <begin position="1"/>
        <end position="26"/>
    </location>
</feature>
<comment type="caution">
    <text evidence="2">The sequence shown here is derived from an EMBL/GenBank/DDBJ whole genome shotgun (WGS) entry which is preliminary data.</text>
</comment>
<dbReference type="EMBL" id="JABEZZ010000001">
    <property type="protein sequence ID" value="MBA0579716.1"/>
    <property type="molecule type" value="Genomic_DNA"/>
</dbReference>